<evidence type="ECO:0000256" key="1">
    <source>
        <dbReference type="SAM" id="MobiDB-lite"/>
    </source>
</evidence>
<dbReference type="EMBL" id="JACBKZ010000013">
    <property type="protein sequence ID" value="KAF5936475.1"/>
    <property type="molecule type" value="Genomic_DNA"/>
</dbReference>
<feature type="compositionally biased region" description="Basic and acidic residues" evidence="1">
    <location>
        <begin position="86"/>
        <end position="97"/>
    </location>
</feature>
<dbReference type="InterPro" id="IPR023393">
    <property type="entry name" value="START-like_dom_sf"/>
</dbReference>
<dbReference type="SUPFAM" id="SSF55961">
    <property type="entry name" value="Bet v1-like"/>
    <property type="match status" value="1"/>
</dbReference>
<dbReference type="AlphaFoldDB" id="A0A7J7G859"/>
<evidence type="ECO:0000259" key="2">
    <source>
        <dbReference type="SMART" id="SM00234"/>
    </source>
</evidence>
<evidence type="ECO:0000313" key="3">
    <source>
        <dbReference type="EMBL" id="KAF5936475.1"/>
    </source>
</evidence>
<dbReference type="PANTHER" id="PTHR12136:SF100">
    <property type="entry name" value="PROTEIN ENHANCED DISEASE RESISTANCE 2-LIKE"/>
    <property type="match status" value="1"/>
</dbReference>
<keyword evidence="4" id="KW-1185">Reference proteome</keyword>
<dbReference type="InterPro" id="IPR002913">
    <property type="entry name" value="START_lipid-bd_dom"/>
</dbReference>
<sequence length="336" mass="38153">MVSYPKQVHFPTCGLNLINRKSLFLSCASMGMHTKNYSMQHMAAFNIQEALIWKEKVESVIDQYQESLVANGIKYVSFEYKSGIDNGRKSSSSDRDSQFSVPEDEEDDSHANFLWRTTTGNGPPESIFDWTAELDSDLIPIIKHSLGNIGVFFNARTPKSCSRAMRAVGVVEASCEEIFELVMSMDTTRWDCSFQYGSLVEEVDGHTAILYHRLQQDWFPMEHQNCDPQPGFVRVHLESGGFNISPLKPQNGRPRTQVQHLMQIDLKGWDVGYISSFQQHCLLQMLNNVAGISEYFSQTNERSAHPRIPVMVNMAQPLSSKKSQKLHNRSTSLEQC</sequence>
<proteinExistence type="predicted"/>
<comment type="caution">
    <text evidence="3">The sequence shown here is derived from an EMBL/GenBank/DDBJ whole genome shotgun (WGS) entry which is preliminary data.</text>
</comment>
<accession>A0A7J7G859</accession>
<reference evidence="4" key="1">
    <citation type="journal article" date="2020" name="Nat. Commun.">
        <title>Genome assembly of wild tea tree DASZ reveals pedigree and selection history of tea varieties.</title>
        <authorList>
            <person name="Zhang W."/>
            <person name="Zhang Y."/>
            <person name="Qiu H."/>
            <person name="Guo Y."/>
            <person name="Wan H."/>
            <person name="Zhang X."/>
            <person name="Scossa F."/>
            <person name="Alseekh S."/>
            <person name="Zhang Q."/>
            <person name="Wang P."/>
            <person name="Xu L."/>
            <person name="Schmidt M.H."/>
            <person name="Jia X."/>
            <person name="Li D."/>
            <person name="Zhu A."/>
            <person name="Guo F."/>
            <person name="Chen W."/>
            <person name="Ni D."/>
            <person name="Usadel B."/>
            <person name="Fernie A.R."/>
            <person name="Wen W."/>
        </authorList>
    </citation>
    <scope>NUCLEOTIDE SEQUENCE [LARGE SCALE GENOMIC DNA]</scope>
    <source>
        <strain evidence="4">cv. G240</strain>
    </source>
</reference>
<organism evidence="3 4">
    <name type="scientific">Camellia sinensis</name>
    <name type="common">Tea plant</name>
    <name type="synonym">Thea sinensis</name>
    <dbReference type="NCBI Taxonomy" id="4442"/>
    <lineage>
        <taxon>Eukaryota</taxon>
        <taxon>Viridiplantae</taxon>
        <taxon>Streptophyta</taxon>
        <taxon>Embryophyta</taxon>
        <taxon>Tracheophyta</taxon>
        <taxon>Spermatophyta</taxon>
        <taxon>Magnoliopsida</taxon>
        <taxon>eudicotyledons</taxon>
        <taxon>Gunneridae</taxon>
        <taxon>Pentapetalae</taxon>
        <taxon>asterids</taxon>
        <taxon>Ericales</taxon>
        <taxon>Theaceae</taxon>
        <taxon>Camellia</taxon>
    </lineage>
</organism>
<feature type="region of interest" description="Disordered" evidence="1">
    <location>
        <begin position="86"/>
        <end position="118"/>
    </location>
</feature>
<dbReference type="CDD" id="cd00177">
    <property type="entry name" value="START"/>
    <property type="match status" value="1"/>
</dbReference>
<dbReference type="Proteomes" id="UP000593564">
    <property type="component" value="Unassembled WGS sequence"/>
</dbReference>
<dbReference type="InterPro" id="IPR045096">
    <property type="entry name" value="EDR2-like"/>
</dbReference>
<dbReference type="PANTHER" id="PTHR12136">
    <property type="entry name" value="ENHANCED DISEASE RESISTANCE-RELATED"/>
    <property type="match status" value="1"/>
</dbReference>
<dbReference type="SMART" id="SM00234">
    <property type="entry name" value="START"/>
    <property type="match status" value="1"/>
</dbReference>
<name>A0A7J7G859_CAMSI</name>
<feature type="region of interest" description="Disordered" evidence="1">
    <location>
        <begin position="316"/>
        <end position="336"/>
    </location>
</feature>
<dbReference type="GO" id="GO:0008289">
    <property type="term" value="F:lipid binding"/>
    <property type="evidence" value="ECO:0007669"/>
    <property type="project" value="InterPro"/>
</dbReference>
<dbReference type="Gene3D" id="3.30.530.20">
    <property type="match status" value="2"/>
</dbReference>
<feature type="domain" description="START" evidence="2">
    <location>
        <begin position="103"/>
        <end position="298"/>
    </location>
</feature>
<protein>
    <recommendedName>
        <fullName evidence="2">START domain-containing protein</fullName>
    </recommendedName>
</protein>
<gene>
    <name evidence="3" type="ORF">HYC85_027604</name>
</gene>
<reference evidence="3 4" key="2">
    <citation type="submission" date="2020-07" db="EMBL/GenBank/DDBJ databases">
        <title>Genome assembly of wild tea tree DASZ reveals pedigree and selection history of tea varieties.</title>
        <authorList>
            <person name="Zhang W."/>
        </authorList>
    </citation>
    <scope>NUCLEOTIDE SEQUENCE [LARGE SCALE GENOMIC DNA]</scope>
    <source>
        <strain evidence="4">cv. G240</strain>
        <tissue evidence="3">Leaf</tissue>
    </source>
</reference>
<evidence type="ECO:0000313" key="4">
    <source>
        <dbReference type="Proteomes" id="UP000593564"/>
    </source>
</evidence>